<protein>
    <submittedName>
        <fullName evidence="1">Uncharacterized protein</fullName>
    </submittedName>
</protein>
<evidence type="ECO:0000313" key="1">
    <source>
        <dbReference type="EMBL" id="KAL3273307.1"/>
    </source>
</evidence>
<dbReference type="AlphaFoldDB" id="A0ABD2N442"/>
<accession>A0ABD2N442</accession>
<dbReference type="Proteomes" id="UP001516400">
    <property type="component" value="Unassembled WGS sequence"/>
</dbReference>
<proteinExistence type="predicted"/>
<evidence type="ECO:0000313" key="2">
    <source>
        <dbReference type="Proteomes" id="UP001516400"/>
    </source>
</evidence>
<gene>
    <name evidence="1" type="ORF">HHI36_014758</name>
</gene>
<name>A0ABD2N442_9CUCU</name>
<keyword evidence="2" id="KW-1185">Reference proteome</keyword>
<dbReference type="EMBL" id="JABFTP020000062">
    <property type="protein sequence ID" value="KAL3273307.1"/>
    <property type="molecule type" value="Genomic_DNA"/>
</dbReference>
<sequence length="60" mass="6693">MEDVQGEGGGGFLEFNAYFNPALEVSDHTMCNGKTYKECDDSAEKFGNSSKEMIKMFELD</sequence>
<reference evidence="1 2" key="1">
    <citation type="journal article" date="2021" name="BMC Biol.">
        <title>Horizontally acquired antibacterial genes associated with adaptive radiation of ladybird beetles.</title>
        <authorList>
            <person name="Li H.S."/>
            <person name="Tang X.F."/>
            <person name="Huang Y.H."/>
            <person name="Xu Z.Y."/>
            <person name="Chen M.L."/>
            <person name="Du X.Y."/>
            <person name="Qiu B.Y."/>
            <person name="Chen P.T."/>
            <person name="Zhang W."/>
            <person name="Slipinski A."/>
            <person name="Escalona H.E."/>
            <person name="Waterhouse R.M."/>
            <person name="Zwick A."/>
            <person name="Pang H."/>
        </authorList>
    </citation>
    <scope>NUCLEOTIDE SEQUENCE [LARGE SCALE GENOMIC DNA]</scope>
    <source>
        <strain evidence="1">SYSU2018</strain>
    </source>
</reference>
<comment type="caution">
    <text evidence="1">The sequence shown here is derived from an EMBL/GenBank/DDBJ whole genome shotgun (WGS) entry which is preliminary data.</text>
</comment>
<organism evidence="1 2">
    <name type="scientific">Cryptolaemus montrouzieri</name>
    <dbReference type="NCBI Taxonomy" id="559131"/>
    <lineage>
        <taxon>Eukaryota</taxon>
        <taxon>Metazoa</taxon>
        <taxon>Ecdysozoa</taxon>
        <taxon>Arthropoda</taxon>
        <taxon>Hexapoda</taxon>
        <taxon>Insecta</taxon>
        <taxon>Pterygota</taxon>
        <taxon>Neoptera</taxon>
        <taxon>Endopterygota</taxon>
        <taxon>Coleoptera</taxon>
        <taxon>Polyphaga</taxon>
        <taxon>Cucujiformia</taxon>
        <taxon>Coccinelloidea</taxon>
        <taxon>Coccinellidae</taxon>
        <taxon>Scymninae</taxon>
        <taxon>Scymnini</taxon>
        <taxon>Cryptolaemus</taxon>
    </lineage>
</organism>